<protein>
    <submittedName>
        <fullName evidence="1">Uncharacterized protein</fullName>
    </submittedName>
</protein>
<sequence length="237" mass="27766">MLESCPSFSHTDDKLYFYYEFPDDQIQNDVFKMFEFSADGVFQNLYSFECSNFMVKFYADRNLLFLHPVQGEIEGGVVRLLRLESGEITLVEEFDASFLFKTRMEDQYFNLKSTIQRFDHFLVTILSQQDHTPPRYYHFDAIDLFSKQRISQACDAAVILPNFQLNWNIEEIGVTYFNDQPSLVGNGELFFKISPFKGYQTSLKHLARLVVMTSFDRDFLVKQNLPNSLFGYLGIIK</sequence>
<reference evidence="1" key="1">
    <citation type="submission" date="2021-01" db="UniProtKB">
        <authorList>
            <consortium name="EnsemblMetazoa"/>
        </authorList>
    </citation>
    <scope>IDENTIFICATION</scope>
</reference>
<keyword evidence="2" id="KW-1185">Reference proteome</keyword>
<organism evidence="1 2">
    <name type="scientific">Clytia hemisphaerica</name>
    <dbReference type="NCBI Taxonomy" id="252671"/>
    <lineage>
        <taxon>Eukaryota</taxon>
        <taxon>Metazoa</taxon>
        <taxon>Cnidaria</taxon>
        <taxon>Hydrozoa</taxon>
        <taxon>Hydroidolina</taxon>
        <taxon>Leptothecata</taxon>
        <taxon>Obeliida</taxon>
        <taxon>Clytiidae</taxon>
        <taxon>Clytia</taxon>
    </lineage>
</organism>
<proteinExistence type="predicted"/>
<evidence type="ECO:0000313" key="2">
    <source>
        <dbReference type="Proteomes" id="UP000594262"/>
    </source>
</evidence>
<dbReference type="GeneID" id="136816456"/>
<name>A0A7M5UXE2_9CNID</name>
<dbReference type="RefSeq" id="XP_066928888.1">
    <property type="nucleotide sequence ID" value="XM_067072787.1"/>
</dbReference>
<dbReference type="AlphaFoldDB" id="A0A7M5UXE2"/>
<dbReference type="EnsemblMetazoa" id="CLYHEMT004123.1">
    <property type="protein sequence ID" value="CLYHEMP004123.1"/>
    <property type="gene ID" value="CLYHEMG004123"/>
</dbReference>
<accession>A0A7M5UXE2</accession>
<dbReference type="Proteomes" id="UP000594262">
    <property type="component" value="Unplaced"/>
</dbReference>
<evidence type="ECO:0000313" key="1">
    <source>
        <dbReference type="EnsemblMetazoa" id="CLYHEMP004123.1"/>
    </source>
</evidence>